<accession>A0AAR5PU76</accession>
<organism evidence="1 2">
    <name type="scientific">Dendroctonus ponderosae</name>
    <name type="common">Mountain pine beetle</name>
    <dbReference type="NCBI Taxonomy" id="77166"/>
    <lineage>
        <taxon>Eukaryota</taxon>
        <taxon>Metazoa</taxon>
        <taxon>Ecdysozoa</taxon>
        <taxon>Arthropoda</taxon>
        <taxon>Hexapoda</taxon>
        <taxon>Insecta</taxon>
        <taxon>Pterygota</taxon>
        <taxon>Neoptera</taxon>
        <taxon>Endopterygota</taxon>
        <taxon>Coleoptera</taxon>
        <taxon>Polyphaga</taxon>
        <taxon>Cucujiformia</taxon>
        <taxon>Curculionidae</taxon>
        <taxon>Scolytinae</taxon>
        <taxon>Dendroctonus</taxon>
    </lineage>
</organism>
<proteinExistence type="predicted"/>
<dbReference type="RefSeq" id="XP_019764560.1">
    <property type="nucleotide sequence ID" value="XM_019909001.2"/>
</dbReference>
<keyword evidence="2" id="KW-1185">Reference proteome</keyword>
<evidence type="ECO:0000313" key="1">
    <source>
        <dbReference type="EnsemblMetazoa" id="XP_019764560.1"/>
    </source>
</evidence>
<reference evidence="1" key="2">
    <citation type="submission" date="2024-08" db="UniProtKB">
        <authorList>
            <consortium name="EnsemblMetazoa"/>
        </authorList>
    </citation>
    <scope>IDENTIFICATION</scope>
</reference>
<name>A0AAR5PU76_DENPD</name>
<protein>
    <recommendedName>
        <fullName evidence="3">VPS37 C-terminal domain-containing protein</fullName>
    </recommendedName>
</protein>
<dbReference type="Proteomes" id="UP000019118">
    <property type="component" value="Unassembled WGS sequence"/>
</dbReference>
<dbReference type="EnsemblMetazoa" id="XM_019909001.1">
    <property type="protein sequence ID" value="XP_019764560.1"/>
    <property type="gene ID" value="LOC109540569"/>
</dbReference>
<evidence type="ECO:0008006" key="3">
    <source>
        <dbReference type="Google" id="ProtNLM"/>
    </source>
</evidence>
<dbReference type="KEGG" id="dpa:109540569"/>
<dbReference type="AlphaFoldDB" id="A0AAR5PU76"/>
<evidence type="ECO:0000313" key="2">
    <source>
        <dbReference type="Proteomes" id="UP000019118"/>
    </source>
</evidence>
<reference evidence="2" key="1">
    <citation type="journal article" date="2013" name="Genome Biol.">
        <title>Draft genome of the mountain pine beetle, Dendroctonus ponderosae Hopkins, a major forest pest.</title>
        <authorList>
            <person name="Keeling C.I."/>
            <person name="Yuen M.M."/>
            <person name="Liao N.Y."/>
            <person name="Docking T.R."/>
            <person name="Chan S.K."/>
            <person name="Taylor G.A."/>
            <person name="Palmquist D.L."/>
            <person name="Jackman S.D."/>
            <person name="Nguyen A."/>
            <person name="Li M."/>
            <person name="Henderson H."/>
            <person name="Janes J.K."/>
            <person name="Zhao Y."/>
            <person name="Pandoh P."/>
            <person name="Moore R."/>
            <person name="Sperling F.A."/>
            <person name="Huber D.P."/>
            <person name="Birol I."/>
            <person name="Jones S.J."/>
            <person name="Bohlmann J."/>
        </authorList>
    </citation>
    <scope>NUCLEOTIDE SEQUENCE</scope>
</reference>
<sequence>MTEDNKLCLPLDKDYVNSLDLPTLIKMLPMYESKHKEVTHRLEQVLTERTDLDQELAQSELVKHNLEKQFCSKQQAYQVVALREKNVQTELSRMSLMCPIYEFQMKHSLQNETILLSDTNKSAAPEPTMTQWLATEKKLNNQRELLVASMEEKQKDIDNFVTKHLK</sequence>
<dbReference type="GeneID" id="109540569"/>